<organism evidence="2">
    <name type="scientific">viral metagenome</name>
    <dbReference type="NCBI Taxonomy" id="1070528"/>
    <lineage>
        <taxon>unclassified sequences</taxon>
        <taxon>metagenomes</taxon>
        <taxon>organismal metagenomes</taxon>
    </lineage>
</organism>
<feature type="compositionally biased region" description="Acidic residues" evidence="1">
    <location>
        <begin position="151"/>
        <end position="175"/>
    </location>
</feature>
<reference evidence="2" key="1">
    <citation type="journal article" date="2020" name="Nature">
        <title>Giant virus diversity and host interactions through global metagenomics.</title>
        <authorList>
            <person name="Schulz F."/>
            <person name="Roux S."/>
            <person name="Paez-Espino D."/>
            <person name="Jungbluth S."/>
            <person name="Walsh D.A."/>
            <person name="Denef V.J."/>
            <person name="McMahon K.D."/>
            <person name="Konstantinidis K.T."/>
            <person name="Eloe-Fadrosh E.A."/>
            <person name="Kyrpides N.C."/>
            <person name="Woyke T."/>
        </authorList>
    </citation>
    <scope>NUCLEOTIDE SEQUENCE</scope>
    <source>
        <strain evidence="2">GVMAG-M-3300020182-84</strain>
    </source>
</reference>
<dbReference type="AlphaFoldDB" id="A0A6C0C1N8"/>
<proteinExistence type="predicted"/>
<accession>A0A6C0C1N8</accession>
<dbReference type="EMBL" id="MN739312">
    <property type="protein sequence ID" value="QHS98001.1"/>
    <property type="molecule type" value="Genomic_DNA"/>
</dbReference>
<name>A0A6C0C1N8_9ZZZZ</name>
<protein>
    <submittedName>
        <fullName evidence="2">Uncharacterized protein</fullName>
    </submittedName>
</protein>
<sequence>MSVSILIVERGGTIKPLKWKSYDETIIYKKAGFRSSDGFEKQTTWSVKLDKKYNISLYAKKNGKANQENKYDYPPPVDKELYFGSNILINYDDEGNPVNLLVEQWNKVYEHLFGGFEDIGGESEEEEEDESKDVYNDLEKTKEGFAKDGFVVDDNDSGDDDYIDCDSELSEEEYI</sequence>
<evidence type="ECO:0000256" key="1">
    <source>
        <dbReference type="SAM" id="MobiDB-lite"/>
    </source>
</evidence>
<evidence type="ECO:0000313" key="2">
    <source>
        <dbReference type="EMBL" id="QHS98001.1"/>
    </source>
</evidence>
<feature type="region of interest" description="Disordered" evidence="1">
    <location>
        <begin position="147"/>
        <end position="175"/>
    </location>
</feature>